<name>A0ABU9XG87_9BACI</name>
<organism evidence="2 3">
    <name type="scientific">Ornithinibacillus xuwenensis</name>
    <dbReference type="NCBI Taxonomy" id="3144668"/>
    <lineage>
        <taxon>Bacteria</taxon>
        <taxon>Bacillati</taxon>
        <taxon>Bacillota</taxon>
        <taxon>Bacilli</taxon>
        <taxon>Bacillales</taxon>
        <taxon>Bacillaceae</taxon>
        <taxon>Ornithinibacillus</taxon>
    </lineage>
</organism>
<gene>
    <name evidence="2" type="ORF">ABC228_08835</name>
</gene>
<protein>
    <submittedName>
        <fullName evidence="2">AtpZ/AtpI family protein</fullName>
    </submittedName>
</protein>
<comment type="caution">
    <text evidence="2">The sequence shown here is derived from an EMBL/GenBank/DDBJ whole genome shotgun (WGS) entry which is preliminary data.</text>
</comment>
<accession>A0ABU9XG87</accession>
<keyword evidence="1" id="KW-1133">Transmembrane helix</keyword>
<reference evidence="2 3" key="1">
    <citation type="submission" date="2024-05" db="EMBL/GenBank/DDBJ databases">
        <authorList>
            <person name="Haq I."/>
            <person name="Ullah Z."/>
            <person name="Ahmad R."/>
            <person name="Li M."/>
            <person name="Tong Y."/>
        </authorList>
    </citation>
    <scope>NUCLEOTIDE SEQUENCE [LARGE SCALE GENOMIC DNA]</scope>
    <source>
        <strain evidence="2 3">16A2E</strain>
    </source>
</reference>
<feature type="transmembrane region" description="Helical" evidence="1">
    <location>
        <begin position="12"/>
        <end position="33"/>
    </location>
</feature>
<dbReference type="Proteomes" id="UP001444625">
    <property type="component" value="Unassembled WGS sequence"/>
</dbReference>
<evidence type="ECO:0000313" key="2">
    <source>
        <dbReference type="EMBL" id="MEN2767293.1"/>
    </source>
</evidence>
<proteinExistence type="predicted"/>
<keyword evidence="3" id="KW-1185">Reference proteome</keyword>
<keyword evidence="1" id="KW-0472">Membrane</keyword>
<dbReference type="InterPro" id="IPR032820">
    <property type="entry name" value="ATPase_put"/>
</dbReference>
<dbReference type="Pfam" id="PF09527">
    <property type="entry name" value="ATPase_gene1"/>
    <property type="match status" value="1"/>
</dbReference>
<evidence type="ECO:0000256" key="1">
    <source>
        <dbReference type="SAM" id="Phobius"/>
    </source>
</evidence>
<evidence type="ECO:0000313" key="3">
    <source>
        <dbReference type="Proteomes" id="UP001444625"/>
    </source>
</evidence>
<dbReference type="EMBL" id="JBDIML010000002">
    <property type="protein sequence ID" value="MEN2767293.1"/>
    <property type="molecule type" value="Genomic_DNA"/>
</dbReference>
<keyword evidence="1" id="KW-0812">Transmembrane</keyword>
<sequence length="42" mass="4490">MYVNKLVSTRPTFTIIGLLLGLATGIYGMVTVVKKFTGAGEE</sequence>